<dbReference type="EMBL" id="LR797016">
    <property type="protein sequence ID" value="CAB4181884.1"/>
    <property type="molecule type" value="Genomic_DNA"/>
</dbReference>
<dbReference type="EMBL" id="LR796635">
    <property type="protein sequence ID" value="CAB4156608.1"/>
    <property type="molecule type" value="Genomic_DNA"/>
</dbReference>
<accession>A0A6J5NI98</accession>
<gene>
    <name evidence="2" type="ORF">UFOVP1067_79</name>
    <name evidence="1" type="ORF">UFOVP662_79</name>
</gene>
<protein>
    <submittedName>
        <fullName evidence="1">Uncharacterized protein</fullName>
    </submittedName>
</protein>
<organism evidence="1">
    <name type="scientific">uncultured Caudovirales phage</name>
    <dbReference type="NCBI Taxonomy" id="2100421"/>
    <lineage>
        <taxon>Viruses</taxon>
        <taxon>Duplodnaviria</taxon>
        <taxon>Heunggongvirae</taxon>
        <taxon>Uroviricota</taxon>
        <taxon>Caudoviricetes</taxon>
        <taxon>Peduoviridae</taxon>
        <taxon>Maltschvirus</taxon>
        <taxon>Maltschvirus maltsch</taxon>
    </lineage>
</organism>
<evidence type="ECO:0000313" key="1">
    <source>
        <dbReference type="EMBL" id="CAB4156608.1"/>
    </source>
</evidence>
<sequence>MAAPALHACDARDDAGDDAGVCAFHLVLRIPFKINDLRASCKLIQNRISELKVLDKHTGFRLISHKIDWRYTK</sequence>
<name>A0A6J5NI98_9CAUD</name>
<evidence type="ECO:0000313" key="2">
    <source>
        <dbReference type="EMBL" id="CAB4181884.1"/>
    </source>
</evidence>
<proteinExistence type="predicted"/>
<reference evidence="1" key="1">
    <citation type="submission" date="2020-04" db="EMBL/GenBank/DDBJ databases">
        <authorList>
            <person name="Chiriac C."/>
            <person name="Salcher M."/>
            <person name="Ghai R."/>
            <person name="Kavagutti S V."/>
        </authorList>
    </citation>
    <scope>NUCLEOTIDE SEQUENCE</scope>
</reference>